<dbReference type="AlphaFoldDB" id="A0A0A2L6T4"/>
<protein>
    <submittedName>
        <fullName evidence="1">Histidine phosphatase superfamily, clade-1</fullName>
    </submittedName>
</protein>
<name>A0A0A2L6T4_PENEN</name>
<evidence type="ECO:0000313" key="2">
    <source>
        <dbReference type="Proteomes" id="UP000030143"/>
    </source>
</evidence>
<dbReference type="EMBL" id="JQFZ01000191">
    <property type="protein sequence ID" value="KGO55485.1"/>
    <property type="molecule type" value="Genomic_DNA"/>
</dbReference>
<dbReference type="InterPro" id="IPR050275">
    <property type="entry name" value="PGM_Phosphatase"/>
</dbReference>
<dbReference type="Gene3D" id="3.40.50.1240">
    <property type="entry name" value="Phosphoglycerate mutase-like"/>
    <property type="match status" value="1"/>
</dbReference>
<dbReference type="PANTHER" id="PTHR48100:SF54">
    <property type="entry name" value="PHOSPHATASE SPAC5H10.03-RELATED"/>
    <property type="match status" value="1"/>
</dbReference>
<dbReference type="CDD" id="cd07067">
    <property type="entry name" value="HP_PGM_like"/>
    <property type="match status" value="1"/>
</dbReference>
<dbReference type="RefSeq" id="XP_016597578.1">
    <property type="nucleotide sequence ID" value="XM_016742248.1"/>
</dbReference>
<dbReference type="GO" id="GO:0005737">
    <property type="term" value="C:cytoplasm"/>
    <property type="evidence" value="ECO:0007669"/>
    <property type="project" value="TreeGrafter"/>
</dbReference>
<keyword evidence="2" id="KW-1185">Reference proteome</keyword>
<dbReference type="Pfam" id="PF00300">
    <property type="entry name" value="His_Phos_1"/>
    <property type="match status" value="1"/>
</dbReference>
<dbReference type="InterPro" id="IPR013078">
    <property type="entry name" value="His_Pase_superF_clade-1"/>
</dbReference>
<dbReference type="VEuPathDB" id="FungiDB:PEXP_073090"/>
<dbReference type="GO" id="GO:0016791">
    <property type="term" value="F:phosphatase activity"/>
    <property type="evidence" value="ECO:0007669"/>
    <property type="project" value="TreeGrafter"/>
</dbReference>
<dbReference type="PhylomeDB" id="A0A0A2L6T4"/>
<evidence type="ECO:0000313" key="1">
    <source>
        <dbReference type="EMBL" id="KGO55485.1"/>
    </source>
</evidence>
<reference evidence="1 2" key="1">
    <citation type="journal article" date="2015" name="Mol. Plant Microbe Interact.">
        <title>Genome, transcriptome, and functional analyses of Penicillium expansum provide new insights into secondary metabolism and pathogenicity.</title>
        <authorList>
            <person name="Ballester A.R."/>
            <person name="Marcet-Houben M."/>
            <person name="Levin E."/>
            <person name="Sela N."/>
            <person name="Selma-Lazaro C."/>
            <person name="Carmona L."/>
            <person name="Wisniewski M."/>
            <person name="Droby S."/>
            <person name="Gonzalez-Candelas L."/>
            <person name="Gabaldon T."/>
        </authorList>
    </citation>
    <scope>NUCLEOTIDE SEQUENCE [LARGE SCALE GENOMIC DNA]</scope>
    <source>
        <strain evidence="1 2">MD-8</strain>
    </source>
</reference>
<dbReference type="OrthoDB" id="496981at2759"/>
<dbReference type="SUPFAM" id="SSF53254">
    <property type="entry name" value="Phosphoglycerate mutase-like"/>
    <property type="match status" value="1"/>
</dbReference>
<dbReference type="GeneID" id="27677667"/>
<accession>A0A0A2L6T4</accession>
<organism evidence="1 2">
    <name type="scientific">Penicillium expansum</name>
    <name type="common">Blue mold rot fungus</name>
    <dbReference type="NCBI Taxonomy" id="27334"/>
    <lineage>
        <taxon>Eukaryota</taxon>
        <taxon>Fungi</taxon>
        <taxon>Dikarya</taxon>
        <taxon>Ascomycota</taxon>
        <taxon>Pezizomycotina</taxon>
        <taxon>Eurotiomycetes</taxon>
        <taxon>Eurotiomycetidae</taxon>
        <taxon>Eurotiales</taxon>
        <taxon>Aspergillaceae</taxon>
        <taxon>Penicillium</taxon>
    </lineage>
</organism>
<proteinExistence type="predicted"/>
<dbReference type="Proteomes" id="UP000030143">
    <property type="component" value="Unassembled WGS sequence"/>
</dbReference>
<gene>
    <name evidence="1" type="ORF">PEX2_049730</name>
</gene>
<comment type="caution">
    <text evidence="1">The sequence shown here is derived from an EMBL/GenBank/DDBJ whole genome shotgun (WGS) entry which is preliminary data.</text>
</comment>
<dbReference type="HOGENOM" id="CLU_1971289_0_0_1"/>
<dbReference type="SMART" id="SM00855">
    <property type="entry name" value="PGAM"/>
    <property type="match status" value="1"/>
</dbReference>
<dbReference type="InterPro" id="IPR029033">
    <property type="entry name" value="His_PPase_superfam"/>
</dbReference>
<sequence length="127" mass="14104">MQGRIHLARHAEGLHNLRNDPTSPNASLSERGFDFAEDLGHRFIREYSNNVGAIISSPLRRAIQTSLTAFRRILNSTQYPKNSVVGVINGVMLALDTNLQEITDLSSNNGSTLDDLTTEFPEHKSEI</sequence>
<dbReference type="PANTHER" id="PTHR48100">
    <property type="entry name" value="BROAD-SPECIFICITY PHOSPHATASE YOR283W-RELATED"/>
    <property type="match status" value="1"/>
</dbReference>